<dbReference type="PANTHER" id="PTHR31302">
    <property type="entry name" value="TRANSMEMBRANE PROTEIN WITH METALLOPHOSPHOESTERASE DOMAIN-RELATED"/>
    <property type="match status" value="1"/>
</dbReference>
<gene>
    <name evidence="5" type="ORF">HB776_02975</name>
</gene>
<keyword evidence="1" id="KW-0479">Metal-binding</keyword>
<organism evidence="5 6">
    <name type="scientific">Tardiphaga robiniae</name>
    <dbReference type="NCBI Taxonomy" id="943830"/>
    <lineage>
        <taxon>Bacteria</taxon>
        <taxon>Pseudomonadati</taxon>
        <taxon>Pseudomonadota</taxon>
        <taxon>Alphaproteobacteria</taxon>
        <taxon>Hyphomicrobiales</taxon>
        <taxon>Nitrobacteraceae</taxon>
        <taxon>Tardiphaga</taxon>
    </lineage>
</organism>
<name>A0A7G6TU81_9BRAD</name>
<proteinExistence type="predicted"/>
<dbReference type="GO" id="GO:0046872">
    <property type="term" value="F:metal ion binding"/>
    <property type="evidence" value="ECO:0007669"/>
    <property type="project" value="UniProtKB-KW"/>
</dbReference>
<reference evidence="6" key="1">
    <citation type="journal article" date="2020" name="Mol. Plant Microbe">
        <title>Rhizobial microsymbionts of the narrowly endemic Oxytropis species growing in Kamchatka are characterized by significant genetic diversity and possess a set of genes that are associated with T3SS and T6SS secretion systems and can affect the development of symbiosis.</title>
        <authorList>
            <person name="Safronova V."/>
            <person name="Guro P."/>
            <person name="Sazanova A."/>
            <person name="Kuznetsova I."/>
            <person name="Belimov A."/>
            <person name="Yakubov V."/>
            <person name="Chirak E."/>
            <person name="Afonin A."/>
            <person name="Gogolev Y."/>
            <person name="Andronov E."/>
            <person name="Tikhonovich I."/>
        </authorList>
    </citation>
    <scope>NUCLEOTIDE SEQUENCE [LARGE SCALE GENOMIC DNA]</scope>
    <source>
        <strain evidence="6">581</strain>
    </source>
</reference>
<dbReference type="GO" id="GO:0009245">
    <property type="term" value="P:lipid A biosynthetic process"/>
    <property type="evidence" value="ECO:0007669"/>
    <property type="project" value="TreeGrafter"/>
</dbReference>
<dbReference type="EMBL" id="CP050292">
    <property type="protein sequence ID" value="QND70313.1"/>
    <property type="molecule type" value="Genomic_DNA"/>
</dbReference>
<dbReference type="InterPro" id="IPR004843">
    <property type="entry name" value="Calcineurin-like_PHP"/>
</dbReference>
<dbReference type="Gene3D" id="3.60.21.10">
    <property type="match status" value="1"/>
</dbReference>
<evidence type="ECO:0000259" key="4">
    <source>
        <dbReference type="Pfam" id="PF00149"/>
    </source>
</evidence>
<feature type="region of interest" description="Disordered" evidence="3">
    <location>
        <begin position="1"/>
        <end position="35"/>
    </location>
</feature>
<dbReference type="GO" id="GO:0016020">
    <property type="term" value="C:membrane"/>
    <property type="evidence" value="ECO:0007669"/>
    <property type="project" value="GOC"/>
</dbReference>
<dbReference type="GO" id="GO:0008758">
    <property type="term" value="F:UDP-2,3-diacylglucosamine hydrolase activity"/>
    <property type="evidence" value="ECO:0007669"/>
    <property type="project" value="TreeGrafter"/>
</dbReference>
<feature type="domain" description="Calcineurin-like phosphoesterase" evidence="4">
    <location>
        <begin position="122"/>
        <end position="281"/>
    </location>
</feature>
<keyword evidence="2" id="KW-0378">Hydrolase</keyword>
<dbReference type="AlphaFoldDB" id="A0A7G6TU81"/>
<evidence type="ECO:0000256" key="3">
    <source>
        <dbReference type="SAM" id="MobiDB-lite"/>
    </source>
</evidence>
<feature type="compositionally biased region" description="Basic residues" evidence="3">
    <location>
        <begin position="9"/>
        <end position="19"/>
    </location>
</feature>
<protein>
    <submittedName>
        <fullName evidence="5">Metallophosphoesterase</fullName>
    </submittedName>
</protein>
<evidence type="ECO:0000256" key="2">
    <source>
        <dbReference type="ARBA" id="ARBA00022801"/>
    </source>
</evidence>
<dbReference type="KEGG" id="trb:HB776_02975"/>
<dbReference type="InterPro" id="IPR051158">
    <property type="entry name" value="Metallophosphoesterase_sf"/>
</dbReference>
<sequence>MTRSQPSRASKRPASRLRPARSTLTQPPHPPIDDSALRPLIDRIGDAHVKARLEIETHRDHQLFGQGRLFFNLENWLTAPPIVRTALQLAGLYGRARREANRVLVRENIVASPRLPAAFDGFTILHISDLHVDLSEAALRHLISFVGDLDYDICVLTGDYRGKTYGPYQRATEGVGELRARLRDPVYGVLGNHDSIRMTPALEAMGIRMMFNECDVITRGDDSIYIAGVDDPHFYLADDIPKVASQIPMDAFSILLSHTPETYAEAAEHNFDLMLSGHTHGGQLCLPGGYAIKLEAVLPRHMGNGAWRHEGMSGYTSVGVGTSLLPVRLNCPPEVTLHRLKRTG</sequence>
<dbReference type="SUPFAM" id="SSF56300">
    <property type="entry name" value="Metallo-dependent phosphatases"/>
    <property type="match status" value="1"/>
</dbReference>
<dbReference type="PANTHER" id="PTHR31302:SF31">
    <property type="entry name" value="PHOSPHODIESTERASE YAEI"/>
    <property type="match status" value="1"/>
</dbReference>
<evidence type="ECO:0000313" key="6">
    <source>
        <dbReference type="Proteomes" id="UP000515291"/>
    </source>
</evidence>
<evidence type="ECO:0000313" key="5">
    <source>
        <dbReference type="EMBL" id="QND70313.1"/>
    </source>
</evidence>
<accession>A0A7G6TU81</accession>
<dbReference type="Pfam" id="PF00149">
    <property type="entry name" value="Metallophos"/>
    <property type="match status" value="1"/>
</dbReference>
<dbReference type="InterPro" id="IPR029052">
    <property type="entry name" value="Metallo-depent_PP-like"/>
</dbReference>
<dbReference type="Proteomes" id="UP000515291">
    <property type="component" value="Chromosome"/>
</dbReference>
<evidence type="ECO:0000256" key="1">
    <source>
        <dbReference type="ARBA" id="ARBA00022723"/>
    </source>
</evidence>